<reference evidence="7 9" key="1">
    <citation type="submission" date="2019-05" db="EMBL/GenBank/DDBJ databases">
        <title>Whole genome sequence analysis of Cupriavidus campinensis S14E4C strain.</title>
        <authorList>
            <person name="Abbaszade G."/>
            <person name="Szabo A."/>
            <person name="Toumi M."/>
            <person name="Toth E."/>
        </authorList>
    </citation>
    <scope>NUCLEOTIDE SEQUENCE [LARGE SCALE GENOMIC DNA]</scope>
    <source>
        <strain evidence="7 9">S14E4C</strain>
    </source>
</reference>
<evidence type="ECO:0000313" key="9">
    <source>
        <dbReference type="Proteomes" id="UP000318943"/>
    </source>
</evidence>
<dbReference type="PANTHER" id="PTHR37422">
    <property type="entry name" value="TEICHURONIC ACID BIOSYNTHESIS PROTEIN TUAE"/>
    <property type="match status" value="1"/>
</dbReference>
<evidence type="ECO:0000256" key="5">
    <source>
        <dbReference type="SAM" id="Phobius"/>
    </source>
</evidence>
<evidence type="ECO:0000313" key="10">
    <source>
        <dbReference type="Proteomes" id="UP001056132"/>
    </source>
</evidence>
<reference evidence="8" key="3">
    <citation type="submission" date="2022-05" db="EMBL/GenBank/DDBJ databases">
        <authorList>
            <person name="Kunte H.-J."/>
        </authorList>
    </citation>
    <scope>NUCLEOTIDE SEQUENCE</scope>
    <source>
        <strain evidence="8">G5</strain>
    </source>
</reference>
<dbReference type="PANTHER" id="PTHR37422:SF13">
    <property type="entry name" value="LIPOPOLYSACCHARIDE BIOSYNTHESIS PROTEIN PA4999-RELATED"/>
    <property type="match status" value="1"/>
</dbReference>
<feature type="transmembrane region" description="Helical" evidence="5">
    <location>
        <begin position="256"/>
        <end position="286"/>
    </location>
</feature>
<evidence type="ECO:0000259" key="6">
    <source>
        <dbReference type="Pfam" id="PF04932"/>
    </source>
</evidence>
<accession>A0AAE9L545</accession>
<evidence type="ECO:0000256" key="1">
    <source>
        <dbReference type="ARBA" id="ARBA00004141"/>
    </source>
</evidence>
<dbReference type="Proteomes" id="UP001056132">
    <property type="component" value="Chromosome 2"/>
</dbReference>
<dbReference type="KEGG" id="ccam:M5D45_17930"/>
<protein>
    <recommendedName>
        <fullName evidence="6">O-antigen ligase-related domain-containing protein</fullName>
    </recommendedName>
</protein>
<dbReference type="InterPro" id="IPR007016">
    <property type="entry name" value="O-antigen_ligase-rel_domated"/>
</dbReference>
<sequence>MMTLALDGPRRASRQLHPALVPGLFFAFVLVLILLRLGRVVELAYPVGAVLVGLMCYRRNPAEYVSFMCWLYFLSPEVRRIADFFNGAYNPISPIQMAPVLVAILSGLTVLTHYRVVATKRAFPSLLIVLAMTYALVVGCIRNSVPSALFSFGYAIIPVFVGFHVLATWKHFPVYSRVLVSTFSWGMFVIGIYGVIQYVLMPPWDAMWMLKSGIGSVGEPLPFSFRVFSTLNSPGPLATVLMGGLLFMLAGRGKVVWVGAVSGLVVLLLTAVRSAWGGLIIGGIYALACIDARTRARVILAILIVSALSVPMFAVEEFAKPVLDRMESVTSIKDDRSFQIRMRFYESFLAVATSDIAGQGMGAVGIGTKLDSATSQLGKFGVFDSGLMEIPFVMGWPGTLLYLTGLLWMIGRAMKRGLAMKSNRLLAAAVGTAIALVSMLVFSNTLNAFDGILFQLGVTLPVIGHRYARMLAASGGATP</sequence>
<dbReference type="Pfam" id="PF04932">
    <property type="entry name" value="Wzy_C"/>
    <property type="match status" value="1"/>
</dbReference>
<comment type="subcellular location">
    <subcellularLocation>
        <location evidence="1">Membrane</location>
        <topology evidence="1">Multi-pass membrane protein</topology>
    </subcellularLocation>
</comment>
<dbReference type="EMBL" id="CP097331">
    <property type="protein sequence ID" value="URF07109.1"/>
    <property type="molecule type" value="Genomic_DNA"/>
</dbReference>
<evidence type="ECO:0000256" key="2">
    <source>
        <dbReference type="ARBA" id="ARBA00022692"/>
    </source>
</evidence>
<keyword evidence="2 5" id="KW-0812">Transmembrane</keyword>
<keyword evidence="9" id="KW-1185">Reference proteome</keyword>
<feature type="transmembrane region" description="Helical" evidence="5">
    <location>
        <begin position="122"/>
        <end position="141"/>
    </location>
</feature>
<keyword evidence="4 5" id="KW-0472">Membrane</keyword>
<evidence type="ECO:0000313" key="8">
    <source>
        <dbReference type="EMBL" id="URF07109.1"/>
    </source>
</evidence>
<evidence type="ECO:0000256" key="3">
    <source>
        <dbReference type="ARBA" id="ARBA00022989"/>
    </source>
</evidence>
<feature type="transmembrane region" description="Helical" evidence="5">
    <location>
        <begin position="423"/>
        <end position="442"/>
    </location>
</feature>
<feature type="transmembrane region" description="Helical" evidence="5">
    <location>
        <begin position="298"/>
        <end position="315"/>
    </location>
</feature>
<feature type="transmembrane region" description="Helical" evidence="5">
    <location>
        <begin position="148"/>
        <end position="167"/>
    </location>
</feature>
<feature type="transmembrane region" description="Helical" evidence="5">
    <location>
        <begin position="179"/>
        <end position="201"/>
    </location>
</feature>
<dbReference type="AlphaFoldDB" id="A0AAE9L545"/>
<feature type="transmembrane region" description="Helical" evidence="5">
    <location>
        <begin position="98"/>
        <end position="116"/>
    </location>
</feature>
<dbReference type="Proteomes" id="UP000318943">
    <property type="component" value="Unassembled WGS sequence"/>
</dbReference>
<reference evidence="8" key="2">
    <citation type="journal article" date="2022" name="Microbiol. Resour. Announc.">
        <title>Genome Sequence of Cupriavidus campinensis Strain G5, a Member of a Bacterial Consortium Capable of Polyethylene Degradation.</title>
        <authorList>
            <person name="Schneider B."/>
            <person name="Pfeiffer F."/>
            <person name="Dyall-Smith M."/>
            <person name="Kunte H.J."/>
        </authorList>
    </citation>
    <scope>NUCLEOTIDE SEQUENCE</scope>
    <source>
        <strain evidence="8">G5</strain>
    </source>
</reference>
<dbReference type="EMBL" id="VCIZ01000015">
    <property type="protein sequence ID" value="TSP10515.1"/>
    <property type="molecule type" value="Genomic_DNA"/>
</dbReference>
<proteinExistence type="predicted"/>
<feature type="transmembrane region" description="Helical" evidence="5">
    <location>
        <begin position="20"/>
        <end position="37"/>
    </location>
</feature>
<feature type="transmembrane region" description="Helical" evidence="5">
    <location>
        <begin position="390"/>
        <end position="411"/>
    </location>
</feature>
<evidence type="ECO:0000313" key="7">
    <source>
        <dbReference type="EMBL" id="TSP10515.1"/>
    </source>
</evidence>
<keyword evidence="3 5" id="KW-1133">Transmembrane helix</keyword>
<name>A0AAE9L545_9BURK</name>
<organism evidence="8 10">
    <name type="scientific">Cupriavidus campinensis</name>
    <dbReference type="NCBI Taxonomy" id="151783"/>
    <lineage>
        <taxon>Bacteria</taxon>
        <taxon>Pseudomonadati</taxon>
        <taxon>Pseudomonadota</taxon>
        <taxon>Betaproteobacteria</taxon>
        <taxon>Burkholderiales</taxon>
        <taxon>Burkholderiaceae</taxon>
        <taxon>Cupriavidus</taxon>
    </lineage>
</organism>
<dbReference type="InterPro" id="IPR051533">
    <property type="entry name" value="WaaL-like"/>
</dbReference>
<feature type="domain" description="O-antigen ligase-related" evidence="6">
    <location>
        <begin position="260"/>
        <end position="403"/>
    </location>
</feature>
<evidence type="ECO:0000256" key="4">
    <source>
        <dbReference type="ARBA" id="ARBA00023136"/>
    </source>
</evidence>
<gene>
    <name evidence="7" type="ORF">FGG12_22315</name>
    <name evidence="8" type="ORF">M5D45_17930</name>
</gene>